<dbReference type="GO" id="GO:0005829">
    <property type="term" value="C:cytosol"/>
    <property type="evidence" value="ECO:0007669"/>
    <property type="project" value="TreeGrafter"/>
</dbReference>
<dbReference type="Proteomes" id="UP000234331">
    <property type="component" value="Unassembled WGS sequence"/>
</dbReference>
<keyword evidence="4 5" id="KW-0067">ATP-binding</keyword>
<evidence type="ECO:0000256" key="5">
    <source>
        <dbReference type="PROSITE-ProRule" id="PRU00560"/>
    </source>
</evidence>
<feature type="region of interest" description="Disordered" evidence="6">
    <location>
        <begin position="482"/>
        <end position="518"/>
    </location>
</feature>
<feature type="binding site" evidence="5">
    <location>
        <begin position="209"/>
        <end position="216"/>
    </location>
    <ligand>
        <name>ATP</name>
        <dbReference type="ChEBI" id="CHEBI:30616"/>
    </ligand>
</feature>
<dbReference type="InterPro" id="IPR027785">
    <property type="entry name" value="UvrD-like_helicase_C"/>
</dbReference>
<dbReference type="GO" id="GO:0003677">
    <property type="term" value="F:DNA binding"/>
    <property type="evidence" value="ECO:0007669"/>
    <property type="project" value="InterPro"/>
</dbReference>
<feature type="region of interest" description="Disordered" evidence="6">
    <location>
        <begin position="853"/>
        <end position="901"/>
    </location>
</feature>
<dbReference type="InterPro" id="IPR027417">
    <property type="entry name" value="P-loop_NTPase"/>
</dbReference>
<sequence length="901" mass="95460">MAGLSIEDIGSEQAYVSALYDRLDELRRRTTTRLRGVLRQHESLPRARFERDAASADCAATLARIRAAENGLCFGRLDFDDGERRYIGRLGIFDEAADYEPLLIDWRTPAARPFYAATGAVRLGVRRRRHIATRRRDVTGLEDDVFETGSRAPGAAPGSTPAELVGEPALFATLNAARTGRMSDIVATIQTEQDRIIRSDHRGVLVVQGGPGTGKTAVALHRAAYLLYTHRDRLARSGVLVVGPHQAFLRYIENVLPSLGETSVVSATVEVLYPGVTVRRAEEPAVAELKGRAGLADVIAAAVRDRQRLPVGQTFEIHTEERLLLLERSTCARARALARESGELHNDARAIFVRAVIDALARQVADGYAAETITAQVLEADPAAFDLLAPAGSGGTSLLDDDDLAQLRQELRADPAVQAALAELWPILSPDQLVAELYADPGTLAAAAPRLTAAERRLLHRPLAEDDPDPDDDWLRELRAATAPTAAGDTGAGVGAAGETAGADAPAPDGARPRPRPMGGWTAADIPLLDEAAELLGDDDQAARAAALRERVARVAYAQGVLDILSRDIEDDPEIMMATDLIDATRLADRHEDADLRTVAERALADRTWTFGHVVVDEAQELSEMAWRMVMRRCPTRSMTIVGDVAQTSDPAGTTSWERVLAPYPAVGAPARRETLTVNYRTPAEIMAVAADVLATLRPPQQPPRSVREVGERPWRLRVDAADLGAQVGQAVLAELARLAPGPVGSPTAGGSGGGRLAVLVPAGRIAELTAAVRAVVPTAESGPGAALTATVVVLGVREAKGLEFDTVLIADPDTLLTESARGAHDLYVALTRSTRTLGVLHTADVPPMLARLSPADAPRTRPAPPGDASAAAPGPTTDSDPAAGTAPASTSPTASSAPGT</sequence>
<dbReference type="GO" id="GO:0000725">
    <property type="term" value="P:recombinational repair"/>
    <property type="evidence" value="ECO:0007669"/>
    <property type="project" value="TreeGrafter"/>
</dbReference>
<evidence type="ECO:0000256" key="2">
    <source>
        <dbReference type="ARBA" id="ARBA00022801"/>
    </source>
</evidence>
<evidence type="ECO:0000313" key="8">
    <source>
        <dbReference type="EMBL" id="SNQ50394.1"/>
    </source>
</evidence>
<dbReference type="Pfam" id="PF13538">
    <property type="entry name" value="UvrD_C_2"/>
    <property type="match status" value="1"/>
</dbReference>
<feature type="domain" description="UvrD-like helicase ATP-binding" evidence="7">
    <location>
        <begin position="188"/>
        <end position="683"/>
    </location>
</feature>
<dbReference type="InterPro" id="IPR000212">
    <property type="entry name" value="DNA_helicase_UvrD/REP"/>
</dbReference>
<keyword evidence="2 5" id="KW-0378">Hydrolase</keyword>
<evidence type="ECO:0000256" key="1">
    <source>
        <dbReference type="ARBA" id="ARBA00022741"/>
    </source>
</evidence>
<dbReference type="AlphaFoldDB" id="A0A2I2KXK2"/>
<dbReference type="InterPro" id="IPR014016">
    <property type="entry name" value="UvrD-like_ATP-bd"/>
</dbReference>
<accession>A0A2I2KXK2</accession>
<keyword evidence="3 5" id="KW-0347">Helicase</keyword>
<dbReference type="GO" id="GO:0043138">
    <property type="term" value="F:3'-5' DNA helicase activity"/>
    <property type="evidence" value="ECO:0007669"/>
    <property type="project" value="TreeGrafter"/>
</dbReference>
<feature type="compositionally biased region" description="Low complexity" evidence="6">
    <location>
        <begin position="867"/>
        <end position="901"/>
    </location>
</feature>
<dbReference type="Gene3D" id="3.40.50.300">
    <property type="entry name" value="P-loop containing nucleotide triphosphate hydrolases"/>
    <property type="match status" value="3"/>
</dbReference>
<dbReference type="GO" id="GO:0005524">
    <property type="term" value="F:ATP binding"/>
    <property type="evidence" value="ECO:0007669"/>
    <property type="project" value="UniProtKB-UniRule"/>
</dbReference>
<dbReference type="EMBL" id="FZMO01000390">
    <property type="protein sequence ID" value="SNQ50394.1"/>
    <property type="molecule type" value="Genomic_DNA"/>
</dbReference>
<evidence type="ECO:0000256" key="6">
    <source>
        <dbReference type="SAM" id="MobiDB-lite"/>
    </source>
</evidence>
<evidence type="ECO:0000256" key="3">
    <source>
        <dbReference type="ARBA" id="ARBA00022806"/>
    </source>
</evidence>
<proteinExistence type="predicted"/>
<dbReference type="PANTHER" id="PTHR11070">
    <property type="entry name" value="UVRD / RECB / PCRA DNA HELICASE FAMILY MEMBER"/>
    <property type="match status" value="1"/>
</dbReference>
<gene>
    <name evidence="8" type="ORF">FRACA_450025</name>
</gene>
<reference evidence="8 9" key="1">
    <citation type="submission" date="2017-06" db="EMBL/GenBank/DDBJ databases">
        <authorList>
            <person name="Kim H.J."/>
            <person name="Triplett B.A."/>
        </authorList>
    </citation>
    <scope>NUCLEOTIDE SEQUENCE [LARGE SCALE GENOMIC DNA]</scope>
    <source>
        <strain evidence="8">FRACA_ARgP5</strain>
    </source>
</reference>
<keyword evidence="9" id="KW-1185">Reference proteome</keyword>
<dbReference type="SUPFAM" id="SSF52540">
    <property type="entry name" value="P-loop containing nucleoside triphosphate hydrolases"/>
    <property type="match status" value="1"/>
</dbReference>
<dbReference type="GO" id="GO:0016787">
    <property type="term" value="F:hydrolase activity"/>
    <property type="evidence" value="ECO:0007669"/>
    <property type="project" value="UniProtKB-UniRule"/>
</dbReference>
<dbReference type="PROSITE" id="PS51198">
    <property type="entry name" value="UVRD_HELICASE_ATP_BIND"/>
    <property type="match status" value="1"/>
</dbReference>
<evidence type="ECO:0000259" key="7">
    <source>
        <dbReference type="PROSITE" id="PS51198"/>
    </source>
</evidence>
<evidence type="ECO:0000256" key="4">
    <source>
        <dbReference type="ARBA" id="ARBA00022840"/>
    </source>
</evidence>
<evidence type="ECO:0000313" key="9">
    <source>
        <dbReference type="Proteomes" id="UP000234331"/>
    </source>
</evidence>
<protein>
    <submittedName>
        <fullName evidence="8">DNA helicase</fullName>
        <ecNumber evidence="8">3.6.4.12</ecNumber>
    </submittedName>
</protein>
<name>A0A2I2KXK2_9ACTN</name>
<dbReference type="EC" id="3.6.4.12" evidence="8"/>
<organism evidence="8 9">
    <name type="scientific">Frankia canadensis</name>
    <dbReference type="NCBI Taxonomy" id="1836972"/>
    <lineage>
        <taxon>Bacteria</taxon>
        <taxon>Bacillati</taxon>
        <taxon>Actinomycetota</taxon>
        <taxon>Actinomycetes</taxon>
        <taxon>Frankiales</taxon>
        <taxon>Frankiaceae</taxon>
        <taxon>Frankia</taxon>
    </lineage>
</organism>
<keyword evidence="1 5" id="KW-0547">Nucleotide-binding</keyword>
<feature type="compositionally biased region" description="Low complexity" evidence="6">
    <location>
        <begin position="497"/>
        <end position="510"/>
    </location>
</feature>
<dbReference type="PANTHER" id="PTHR11070:SF45">
    <property type="entry name" value="DNA 3'-5' HELICASE"/>
    <property type="match status" value="1"/>
</dbReference>